<feature type="region of interest" description="Disordered" evidence="1">
    <location>
        <begin position="225"/>
        <end position="258"/>
    </location>
</feature>
<dbReference type="RefSeq" id="WP_375732913.1">
    <property type="nucleotide sequence ID" value="NZ_JBCGDC010000005.1"/>
</dbReference>
<feature type="compositionally biased region" description="Low complexity" evidence="1">
    <location>
        <begin position="246"/>
        <end position="257"/>
    </location>
</feature>
<dbReference type="EMBL" id="JBCGDC010000005">
    <property type="protein sequence ID" value="MFB6392061.1"/>
    <property type="molecule type" value="Genomic_DNA"/>
</dbReference>
<comment type="caution">
    <text evidence="2">The sequence shown here is derived from an EMBL/GenBank/DDBJ whole genome shotgun (WGS) entry which is preliminary data.</text>
</comment>
<protein>
    <submittedName>
        <fullName evidence="2">Uncharacterized protein</fullName>
    </submittedName>
</protein>
<accession>A0ABV5CJ96</accession>
<sequence>MRLEVNERGERTGWHLFDVPTMWAFMENQQTDNHWRLVAGWSRAYELTSTHLLRLKTYREGLAIAWPPEQSPASAAYCARLDYLIQHVQQVHDVAVANFSTLSVVTTAIAASRAELKKIHDEYEAGYQARLSHERRFKDRNAPTPPNLDFENLPATRRELEELNARARALMSSLSNTLVEASIQIKQPPPYTPPKLSRDSNESVLHEFTSVAPTIPPITPILPQEATNSSRPNTQLAPTVTPPGSGPVLGSSGTLTPLTPPPATTPPAIITHPAGPGATAPPIATPTTPTIPTAPPPPLPSGTPIGAPSTNNMTRQGSNANAIATPRAMPPGGLIGGIPTATTTHSPTSTQPARRINSFGGVIGSPSATIARTHPARNTAPEPIRQSIRHESQISRPWDPDHPWLIDHGVTPILLPPSAPTHFDPGPTIGQHR</sequence>
<evidence type="ECO:0000313" key="2">
    <source>
        <dbReference type="EMBL" id="MFB6392061.1"/>
    </source>
</evidence>
<gene>
    <name evidence="2" type="ORF">AAFH96_02930</name>
</gene>
<keyword evidence="3" id="KW-1185">Reference proteome</keyword>
<evidence type="ECO:0000256" key="1">
    <source>
        <dbReference type="SAM" id="MobiDB-lite"/>
    </source>
</evidence>
<proteinExistence type="predicted"/>
<reference evidence="2 3" key="1">
    <citation type="submission" date="2024-04" db="EMBL/GenBank/DDBJ databases">
        <title>Polymorphospora sp. isolated from Baiyangdian Lake in Xiong'an New Area.</title>
        <authorList>
            <person name="Zhang X."/>
            <person name="Liu J."/>
        </authorList>
    </citation>
    <scope>NUCLEOTIDE SEQUENCE [LARGE SCALE GENOMIC DNA]</scope>
    <source>
        <strain evidence="2 3">2-325</strain>
    </source>
</reference>
<organism evidence="2 3">
    <name type="scientific">Polymorphospora lycopeni</name>
    <dbReference type="NCBI Taxonomy" id="3140240"/>
    <lineage>
        <taxon>Bacteria</taxon>
        <taxon>Bacillati</taxon>
        <taxon>Actinomycetota</taxon>
        <taxon>Actinomycetes</taxon>
        <taxon>Micromonosporales</taxon>
        <taxon>Micromonosporaceae</taxon>
        <taxon>Polymorphospora</taxon>
    </lineage>
</organism>
<dbReference type="Proteomes" id="UP001582793">
    <property type="component" value="Unassembled WGS sequence"/>
</dbReference>
<evidence type="ECO:0000313" key="3">
    <source>
        <dbReference type="Proteomes" id="UP001582793"/>
    </source>
</evidence>
<feature type="compositionally biased region" description="Polar residues" evidence="1">
    <location>
        <begin position="225"/>
        <end position="237"/>
    </location>
</feature>
<name>A0ABV5CJ96_9ACTN</name>